<dbReference type="EMBL" id="LK032047">
    <property type="protein sequence ID" value="CDY14869.1"/>
    <property type="molecule type" value="Genomic_DNA"/>
</dbReference>
<reference evidence="2" key="2">
    <citation type="submission" date="2014-06" db="EMBL/GenBank/DDBJ databases">
        <authorList>
            <person name="Genoscope - CEA"/>
        </authorList>
    </citation>
    <scope>NUCLEOTIDE SEQUENCE</scope>
</reference>
<reference evidence="1" key="3">
    <citation type="submission" date="2021-01" db="EMBL/GenBank/DDBJ databases">
        <authorList>
            <consortium name="Genoscope - CEA"/>
            <person name="William W."/>
        </authorList>
    </citation>
    <scope>NUCLEOTIDE SEQUENCE</scope>
</reference>
<evidence type="ECO:0000313" key="3">
    <source>
        <dbReference type="Proteomes" id="UP000028999"/>
    </source>
</evidence>
<reference evidence="2 3" key="1">
    <citation type="journal article" date="2014" name="Science">
        <title>Plant genetics. Early allopolyploid evolution in the post-Neolithic Brassica napus oilseed genome.</title>
        <authorList>
            <person name="Chalhoub B."/>
            <person name="Denoeud F."/>
            <person name="Liu S."/>
            <person name="Parkin I.A."/>
            <person name="Tang H."/>
            <person name="Wang X."/>
            <person name="Chiquet J."/>
            <person name="Belcram H."/>
            <person name="Tong C."/>
            <person name="Samans B."/>
            <person name="Correa M."/>
            <person name="Da Silva C."/>
            <person name="Just J."/>
            <person name="Falentin C."/>
            <person name="Koh C.S."/>
            <person name="Le Clainche I."/>
            <person name="Bernard M."/>
            <person name="Bento P."/>
            <person name="Noel B."/>
            <person name="Labadie K."/>
            <person name="Alberti A."/>
            <person name="Charles M."/>
            <person name="Arnaud D."/>
            <person name="Guo H."/>
            <person name="Daviaud C."/>
            <person name="Alamery S."/>
            <person name="Jabbari K."/>
            <person name="Zhao M."/>
            <person name="Edger P.P."/>
            <person name="Chelaifa H."/>
            <person name="Tack D."/>
            <person name="Lassalle G."/>
            <person name="Mestiri I."/>
            <person name="Schnel N."/>
            <person name="Le Paslier M.C."/>
            <person name="Fan G."/>
            <person name="Renault V."/>
            <person name="Bayer P.E."/>
            <person name="Golicz A.A."/>
            <person name="Manoli S."/>
            <person name="Lee T.H."/>
            <person name="Thi V.H."/>
            <person name="Chalabi S."/>
            <person name="Hu Q."/>
            <person name="Fan C."/>
            <person name="Tollenaere R."/>
            <person name="Lu Y."/>
            <person name="Battail C."/>
            <person name="Shen J."/>
            <person name="Sidebottom C.H."/>
            <person name="Wang X."/>
            <person name="Canaguier A."/>
            <person name="Chauveau A."/>
            <person name="Berard A."/>
            <person name="Deniot G."/>
            <person name="Guan M."/>
            <person name="Liu Z."/>
            <person name="Sun F."/>
            <person name="Lim Y.P."/>
            <person name="Lyons E."/>
            <person name="Town C.D."/>
            <person name="Bancroft I."/>
            <person name="Wang X."/>
            <person name="Meng J."/>
            <person name="Ma J."/>
            <person name="Pires J.C."/>
            <person name="King G.J."/>
            <person name="Brunel D."/>
            <person name="Delourme R."/>
            <person name="Renard M."/>
            <person name="Aury J.M."/>
            <person name="Adams K.L."/>
            <person name="Batley J."/>
            <person name="Snowdon R.J."/>
            <person name="Tost J."/>
            <person name="Edwards D."/>
            <person name="Zhou Y."/>
            <person name="Hua W."/>
            <person name="Sharpe A.G."/>
            <person name="Paterson A.H."/>
            <person name="Guan C."/>
            <person name="Wincker P."/>
        </authorList>
    </citation>
    <scope>NUCLEOTIDE SEQUENCE [LARGE SCALE GENOMIC DNA]</scope>
    <source>
        <strain evidence="3">cv. Darmor-bzh</strain>
    </source>
</reference>
<evidence type="ECO:0000313" key="1">
    <source>
        <dbReference type="EMBL" id="CAF1701112.1"/>
    </source>
</evidence>
<proteinExistence type="predicted"/>
<organism evidence="2 3">
    <name type="scientific">Brassica napus</name>
    <name type="common">Rape</name>
    <dbReference type="NCBI Taxonomy" id="3708"/>
    <lineage>
        <taxon>Eukaryota</taxon>
        <taxon>Viridiplantae</taxon>
        <taxon>Streptophyta</taxon>
        <taxon>Embryophyta</taxon>
        <taxon>Tracheophyta</taxon>
        <taxon>Spermatophyta</taxon>
        <taxon>Magnoliopsida</taxon>
        <taxon>eudicotyledons</taxon>
        <taxon>Gunneridae</taxon>
        <taxon>Pentapetalae</taxon>
        <taxon>rosids</taxon>
        <taxon>malvids</taxon>
        <taxon>Brassicales</taxon>
        <taxon>Brassicaceae</taxon>
        <taxon>Brassiceae</taxon>
        <taxon>Brassica</taxon>
    </lineage>
</organism>
<dbReference type="Proteomes" id="UP000028999">
    <property type="component" value="Unassembled WGS sequence"/>
</dbReference>
<evidence type="ECO:0000313" key="2">
    <source>
        <dbReference type="EMBL" id="CDY14869.1"/>
    </source>
</evidence>
<gene>
    <name evidence="2" type="primary">BnaC04g48660D</name>
    <name evidence="1" type="ORF">DARMORV10_C03P28660.1</name>
    <name evidence="2" type="ORF">GSBRNA2T00084761001</name>
</gene>
<dbReference type="AlphaFoldDB" id="A0A078FPP1"/>
<protein>
    <submittedName>
        <fullName evidence="1">(rape) hypothetical protein</fullName>
    </submittedName>
    <submittedName>
        <fullName evidence="2">BnaC04g48660D protein</fullName>
    </submittedName>
</protein>
<dbReference type="EMBL" id="HG994367">
    <property type="protein sequence ID" value="CAF1701112.1"/>
    <property type="molecule type" value="Genomic_DNA"/>
</dbReference>
<keyword evidence="3" id="KW-1185">Reference proteome</keyword>
<dbReference type="Gramene" id="CDY14869">
    <property type="protein sequence ID" value="CDY14869"/>
    <property type="gene ID" value="GSBRNA2T00084761001"/>
</dbReference>
<name>A0A078FPP1_BRANA</name>
<accession>A0A078FPP1</accession>
<dbReference type="Proteomes" id="UP001295469">
    <property type="component" value="Chromosome C03"/>
</dbReference>
<dbReference type="PaxDb" id="3708-A0A078FPP1"/>
<sequence length="137" mass="15481">MLNHPSSYFLCHPSTETYPFDRWRPANDFGSCAFSLYSRNLHVGLGSTFTGCTHSSKLTVITVYAFLYGRSGYTVNISAMVLDGVAYGNGDWFGGRFSLCVLHVPAWDKVTLLWENNLTRVGSWLFAPFIFNPSWFE</sequence>